<evidence type="ECO:0000313" key="3">
    <source>
        <dbReference type="Proteomes" id="UP001257659"/>
    </source>
</evidence>
<evidence type="ECO:0000313" key="2">
    <source>
        <dbReference type="EMBL" id="MDR6300587.1"/>
    </source>
</evidence>
<protein>
    <submittedName>
        <fullName evidence="2">Uncharacterized membrane protein YtjA (UPF0391 family)</fullName>
    </submittedName>
</protein>
<keyword evidence="1" id="KW-1133">Transmembrane helix</keyword>
<accession>A0ABU1K7Y4</accession>
<organism evidence="2 3">
    <name type="scientific">Mesonia maritima</name>
    <dbReference type="NCBI Taxonomy" id="1793873"/>
    <lineage>
        <taxon>Bacteria</taxon>
        <taxon>Pseudomonadati</taxon>
        <taxon>Bacteroidota</taxon>
        <taxon>Flavobacteriia</taxon>
        <taxon>Flavobacteriales</taxon>
        <taxon>Flavobacteriaceae</taxon>
        <taxon>Mesonia</taxon>
    </lineage>
</organism>
<dbReference type="Proteomes" id="UP001257659">
    <property type="component" value="Unassembled WGS sequence"/>
</dbReference>
<name>A0ABU1K7Y4_9FLAO</name>
<evidence type="ECO:0000256" key="1">
    <source>
        <dbReference type="SAM" id="Phobius"/>
    </source>
</evidence>
<keyword evidence="1" id="KW-0472">Membrane</keyword>
<dbReference type="RefSeq" id="WP_309727491.1">
    <property type="nucleotide sequence ID" value="NZ_JAVDQA010000002.1"/>
</dbReference>
<sequence length="72" mass="8216">MKNYTLWFLGLALLTGLLGFYPGMDFFGIKAVRIFFIIFTDLLIVSLLAKGLFPSRLVAVKQQKNNKPIHQK</sequence>
<proteinExistence type="predicted"/>
<keyword evidence="1" id="KW-0812">Transmembrane</keyword>
<keyword evidence="3" id="KW-1185">Reference proteome</keyword>
<reference evidence="2 3" key="1">
    <citation type="submission" date="2023-07" db="EMBL/GenBank/DDBJ databases">
        <title>Genomic Encyclopedia of Type Strains, Phase IV (KMG-IV): sequencing the most valuable type-strain genomes for metagenomic binning, comparative biology and taxonomic classification.</title>
        <authorList>
            <person name="Goeker M."/>
        </authorList>
    </citation>
    <scope>NUCLEOTIDE SEQUENCE [LARGE SCALE GENOMIC DNA]</scope>
    <source>
        <strain evidence="2 3">DSM 102814</strain>
    </source>
</reference>
<dbReference type="EMBL" id="JAVDQA010000002">
    <property type="protein sequence ID" value="MDR6300587.1"/>
    <property type="molecule type" value="Genomic_DNA"/>
</dbReference>
<gene>
    <name evidence="2" type="ORF">GGR31_001218</name>
</gene>
<comment type="caution">
    <text evidence="2">The sequence shown here is derived from an EMBL/GenBank/DDBJ whole genome shotgun (WGS) entry which is preliminary data.</text>
</comment>
<feature type="transmembrane region" description="Helical" evidence="1">
    <location>
        <begin position="35"/>
        <end position="53"/>
    </location>
</feature>